<keyword evidence="1" id="KW-0732">Signal</keyword>
<dbReference type="EMBL" id="AEVS01000077">
    <property type="protein sequence ID" value="EGA64861.1"/>
    <property type="molecule type" value="Genomic_DNA"/>
</dbReference>
<gene>
    <name evidence="2" type="ORF">VIBR0546_17563</name>
</gene>
<sequence length="171" mass="18751">MFAIFFHRAVIAVALSFAACLMSFANPLPAPQGDPVLWVSGNISQSNTSDGVVFDQQMLAALEQGTIETSNHVVDGIVEYKGPKLLAVLEFAGAKGKTIKVIAWDDYVVTIPISDAEKYGLLLATHEAGRKMTIDGKGPLFVVYPFAEHPELRNDYYYSLSVWQVKEIVVE</sequence>
<dbReference type="RefSeq" id="WP_006880339.1">
    <property type="nucleotide sequence ID" value="NZ_AEVS01000077.1"/>
</dbReference>
<dbReference type="SUPFAM" id="SSF56524">
    <property type="entry name" value="Oxidoreductase molybdopterin-binding domain"/>
    <property type="match status" value="1"/>
</dbReference>
<dbReference type="AlphaFoldDB" id="E8LWW0"/>
<reference evidence="2 3" key="1">
    <citation type="journal article" date="2012" name="Int. J. Syst. Evol. Microbiol.">
        <title>Vibrio caribbeanicus sp. nov., isolated from the marine sponge Scleritoderma cyanea.</title>
        <authorList>
            <person name="Hoffmann M."/>
            <person name="Monday S.R."/>
            <person name="Allard M.W."/>
            <person name="Strain E.A."/>
            <person name="Whittaker P."/>
            <person name="Naum M."/>
            <person name="McCarthy P.J."/>
            <person name="Lopez J.V."/>
            <person name="Fischer M."/>
            <person name="Brown E.W."/>
        </authorList>
    </citation>
    <scope>NUCLEOTIDE SEQUENCE [LARGE SCALE GENOMIC DNA]</scope>
    <source>
        <strain evidence="2 3">LMG 20546</strain>
    </source>
</reference>
<dbReference type="Proteomes" id="UP000004371">
    <property type="component" value="Unassembled WGS sequence"/>
</dbReference>
<feature type="signal peptide" evidence="1">
    <location>
        <begin position="1"/>
        <end position="25"/>
    </location>
</feature>
<keyword evidence="3" id="KW-1185">Reference proteome</keyword>
<feature type="chain" id="PRO_5003224442" description="Oxidoreductase molybdopterin-binding domain-containing protein" evidence="1">
    <location>
        <begin position="26"/>
        <end position="171"/>
    </location>
</feature>
<evidence type="ECO:0000256" key="1">
    <source>
        <dbReference type="SAM" id="SignalP"/>
    </source>
</evidence>
<dbReference type="eggNOG" id="COG3915">
    <property type="taxonomic scope" value="Bacteria"/>
</dbReference>
<name>E8LWW0_9VIBR</name>
<dbReference type="STRING" id="945543.VIBR0546_17563"/>
<dbReference type="InterPro" id="IPR036374">
    <property type="entry name" value="OxRdtase_Mopterin-bd_sf"/>
</dbReference>
<comment type="caution">
    <text evidence="2">The sequence shown here is derived from an EMBL/GenBank/DDBJ whole genome shotgun (WGS) entry which is preliminary data.</text>
</comment>
<evidence type="ECO:0008006" key="4">
    <source>
        <dbReference type="Google" id="ProtNLM"/>
    </source>
</evidence>
<organism evidence="2 3">
    <name type="scientific">Vibrio brasiliensis LMG 20546</name>
    <dbReference type="NCBI Taxonomy" id="945543"/>
    <lineage>
        <taxon>Bacteria</taxon>
        <taxon>Pseudomonadati</taxon>
        <taxon>Pseudomonadota</taxon>
        <taxon>Gammaproteobacteria</taxon>
        <taxon>Vibrionales</taxon>
        <taxon>Vibrionaceae</taxon>
        <taxon>Vibrio</taxon>
        <taxon>Vibrio oreintalis group</taxon>
    </lineage>
</organism>
<dbReference type="OrthoDB" id="9798763at2"/>
<evidence type="ECO:0000313" key="3">
    <source>
        <dbReference type="Proteomes" id="UP000004371"/>
    </source>
</evidence>
<protein>
    <recommendedName>
        <fullName evidence="4">Oxidoreductase molybdopterin-binding domain-containing protein</fullName>
    </recommendedName>
</protein>
<evidence type="ECO:0000313" key="2">
    <source>
        <dbReference type="EMBL" id="EGA64861.1"/>
    </source>
</evidence>
<accession>E8LWW0</accession>
<proteinExistence type="predicted"/>